<dbReference type="EMBL" id="MT310865">
    <property type="protein sequence ID" value="QJD50903.1"/>
    <property type="molecule type" value="Genomic_DNA"/>
</dbReference>
<evidence type="ECO:0000313" key="2">
    <source>
        <dbReference type="Proteomes" id="UP000502409"/>
    </source>
</evidence>
<dbReference type="Proteomes" id="UP000502409">
    <property type="component" value="Genome"/>
</dbReference>
<proteinExistence type="predicted"/>
<sequence>MRTYEPDEWTLEMALGRAMDNDGLTYGEALAILLITEGRIPWNNNPGVFKGYKLKEQNAYQDGCEIGR</sequence>
<reference evidence="1 2" key="1">
    <citation type="submission" date="2020-04" db="EMBL/GenBank/DDBJ databases">
        <authorList>
            <person name="Angtuaco S.E."/>
            <person name="Chung R.C."/>
            <person name="Hung A.H."/>
            <person name="Eghdamian A."/>
            <person name="Zhu L."/>
            <person name="Shaffer C.D."/>
            <person name="Weston-Hafer K.A."/>
            <person name="Garlena R.A."/>
            <person name="Russell D.A."/>
            <person name="Pope W.H."/>
            <person name="Jacobs-Sera D."/>
            <person name="Hatfull G.F."/>
        </authorList>
    </citation>
    <scope>NUCLEOTIDE SEQUENCE [LARGE SCALE GENOMIC DNA]</scope>
</reference>
<dbReference type="KEGG" id="vg:65125691"/>
<gene>
    <name evidence="1" type="primary">189</name>
    <name evidence="1" type="ORF">SEA_BMOC_189</name>
</gene>
<dbReference type="GeneID" id="65125691"/>
<keyword evidence="2" id="KW-1185">Reference proteome</keyword>
<accession>A0A6M3SY32</accession>
<name>A0A6M3SY32_9CAUD</name>
<organism evidence="1 2">
    <name type="scientific">Streptomyces phage Bmoc</name>
    <dbReference type="NCBI Taxonomy" id="2725629"/>
    <lineage>
        <taxon>Viruses</taxon>
        <taxon>Duplodnaviria</taxon>
        <taxon>Heunggongvirae</taxon>
        <taxon>Uroviricota</taxon>
        <taxon>Caudoviricetes</taxon>
        <taxon>Stanwilliamsviridae</taxon>
        <taxon>Boydwoodruffvirinae</taxon>
        <taxon>Samistivirus</taxon>
        <taxon>Samistivirus bmoc</taxon>
    </lineage>
</organism>
<protein>
    <submittedName>
        <fullName evidence="1">Uncharacterized protein</fullName>
    </submittedName>
</protein>
<dbReference type="RefSeq" id="YP_010107554.1">
    <property type="nucleotide sequence ID" value="NC_055842.1"/>
</dbReference>
<evidence type="ECO:0000313" key="1">
    <source>
        <dbReference type="EMBL" id="QJD50903.1"/>
    </source>
</evidence>